<gene>
    <name evidence="5" type="ORF">GCM10007852_38610</name>
</gene>
<evidence type="ECO:0000259" key="4">
    <source>
        <dbReference type="PROSITE" id="PS51782"/>
    </source>
</evidence>
<evidence type="ECO:0000256" key="2">
    <source>
        <dbReference type="ARBA" id="ARBA00022803"/>
    </source>
</evidence>
<protein>
    <recommendedName>
        <fullName evidence="4">LysM domain-containing protein</fullName>
    </recommendedName>
</protein>
<name>A0AA37T636_9ALTE</name>
<proteinExistence type="predicted"/>
<dbReference type="Pfam" id="PF13424">
    <property type="entry name" value="TPR_12"/>
    <property type="match status" value="1"/>
</dbReference>
<feature type="repeat" description="TPR" evidence="3">
    <location>
        <begin position="142"/>
        <end position="175"/>
    </location>
</feature>
<dbReference type="InterPro" id="IPR019734">
    <property type="entry name" value="TPR_rpt"/>
</dbReference>
<accession>A0AA37T636</accession>
<keyword evidence="2 3" id="KW-0802">TPR repeat</keyword>
<dbReference type="SUPFAM" id="SSF54106">
    <property type="entry name" value="LysM domain"/>
    <property type="match status" value="1"/>
</dbReference>
<evidence type="ECO:0000256" key="3">
    <source>
        <dbReference type="PROSITE-ProRule" id="PRU00339"/>
    </source>
</evidence>
<keyword evidence="6" id="KW-1185">Reference proteome</keyword>
<dbReference type="AlphaFoldDB" id="A0AA37T636"/>
<evidence type="ECO:0000313" key="6">
    <source>
        <dbReference type="Proteomes" id="UP001156601"/>
    </source>
</evidence>
<dbReference type="EMBL" id="BSOT01000019">
    <property type="protein sequence ID" value="GLR72953.1"/>
    <property type="molecule type" value="Genomic_DNA"/>
</dbReference>
<dbReference type="PANTHER" id="PTHR44227">
    <property type="match status" value="1"/>
</dbReference>
<reference evidence="5" key="2">
    <citation type="submission" date="2023-01" db="EMBL/GenBank/DDBJ databases">
        <title>Draft genome sequence of Agaribacter marinus strain NBRC 110023.</title>
        <authorList>
            <person name="Sun Q."/>
            <person name="Mori K."/>
        </authorList>
    </citation>
    <scope>NUCLEOTIDE SEQUENCE</scope>
    <source>
        <strain evidence="5">NBRC 110023</strain>
    </source>
</reference>
<dbReference type="InterPro" id="IPR052346">
    <property type="entry name" value="O-mannosyl-transferase_TMTC"/>
</dbReference>
<dbReference type="InterPro" id="IPR036779">
    <property type="entry name" value="LysM_dom_sf"/>
</dbReference>
<evidence type="ECO:0000256" key="1">
    <source>
        <dbReference type="ARBA" id="ARBA00022737"/>
    </source>
</evidence>
<dbReference type="Proteomes" id="UP001156601">
    <property type="component" value="Unassembled WGS sequence"/>
</dbReference>
<feature type="repeat" description="TPR" evidence="3">
    <location>
        <begin position="38"/>
        <end position="71"/>
    </location>
</feature>
<dbReference type="PANTHER" id="PTHR44227:SF3">
    <property type="entry name" value="PROTEIN O-MANNOSYL-TRANSFERASE TMTC4"/>
    <property type="match status" value="1"/>
</dbReference>
<evidence type="ECO:0000313" key="5">
    <source>
        <dbReference type="EMBL" id="GLR72953.1"/>
    </source>
</evidence>
<dbReference type="RefSeq" id="WP_284219371.1">
    <property type="nucleotide sequence ID" value="NZ_BSOT01000019.1"/>
</dbReference>
<dbReference type="InterPro" id="IPR013360">
    <property type="entry name" value="Pilus_4_PilW"/>
</dbReference>
<reference evidence="5" key="1">
    <citation type="journal article" date="2014" name="Int. J. Syst. Evol. Microbiol.">
        <title>Complete genome sequence of Corynebacterium casei LMG S-19264T (=DSM 44701T), isolated from a smear-ripened cheese.</title>
        <authorList>
            <consortium name="US DOE Joint Genome Institute (JGI-PGF)"/>
            <person name="Walter F."/>
            <person name="Albersmeier A."/>
            <person name="Kalinowski J."/>
            <person name="Ruckert C."/>
        </authorList>
    </citation>
    <scope>NUCLEOTIDE SEQUENCE</scope>
    <source>
        <strain evidence="5">NBRC 110023</strain>
    </source>
</reference>
<dbReference type="Gene3D" id="3.10.350.10">
    <property type="entry name" value="LysM domain"/>
    <property type="match status" value="1"/>
</dbReference>
<dbReference type="CDD" id="cd00118">
    <property type="entry name" value="LysM"/>
    <property type="match status" value="1"/>
</dbReference>
<dbReference type="SMART" id="SM00257">
    <property type="entry name" value="LysM"/>
    <property type="match status" value="1"/>
</dbReference>
<dbReference type="PROSITE" id="PS51257">
    <property type="entry name" value="PROKAR_LIPOPROTEIN"/>
    <property type="match status" value="1"/>
</dbReference>
<dbReference type="SUPFAM" id="SSF48452">
    <property type="entry name" value="TPR-like"/>
    <property type="match status" value="1"/>
</dbReference>
<dbReference type="Pfam" id="PF01476">
    <property type="entry name" value="LysM"/>
    <property type="match status" value="1"/>
</dbReference>
<dbReference type="PROSITE" id="PS50005">
    <property type="entry name" value="TPR"/>
    <property type="match status" value="2"/>
</dbReference>
<dbReference type="Gene3D" id="1.25.40.10">
    <property type="entry name" value="Tetratricopeptide repeat domain"/>
    <property type="match status" value="1"/>
</dbReference>
<feature type="domain" description="LysM" evidence="4">
    <location>
        <begin position="349"/>
        <end position="393"/>
    </location>
</feature>
<dbReference type="NCBIfam" id="TIGR02521">
    <property type="entry name" value="type_IV_pilW"/>
    <property type="match status" value="1"/>
</dbReference>
<keyword evidence="1" id="KW-0677">Repeat</keyword>
<dbReference type="InterPro" id="IPR011990">
    <property type="entry name" value="TPR-like_helical_dom_sf"/>
</dbReference>
<sequence length="400" mass="45194">MLKKIAILCFFVVLGGCVSEPVDPAFVGTGAIDKDEAAKTRVSLGLTYLKNANYTQAKFNLDKAIEFAPRSGEAHYAMAFYYQQVGENAIAEEYYENALAYSHNDPDVVNSYAVFLCQQGEYEKAKTYYLQAINSRNYVATAETYENLAICTLSHGQKEEAIEYFNSALNHQPTRPRSLFLLAQTYVESGRWEEAKKTLWRYERNAQVNAESLFMQYRIAQGVGDTKAAIGYGDLLNSMFPKHENTTKYNDEMSKFAPAAKVTRKLANVKPTQIASEQLEPENSILQGNVEKIEQTASEKVDTEFSDVNDADIVDENAIADENQTTGLDILADNEQTHENIEKSVENDVFHIVQPKENLYRISLKYNVKMDKLLEWNNLSDASSIRIGTKLRVREPNNNE</sequence>
<dbReference type="PROSITE" id="PS51782">
    <property type="entry name" value="LYSM"/>
    <property type="match status" value="1"/>
</dbReference>
<comment type="caution">
    <text evidence="5">The sequence shown here is derived from an EMBL/GenBank/DDBJ whole genome shotgun (WGS) entry which is preliminary data.</text>
</comment>
<dbReference type="Pfam" id="PF13181">
    <property type="entry name" value="TPR_8"/>
    <property type="match status" value="1"/>
</dbReference>
<organism evidence="5 6">
    <name type="scientific">Agaribacter marinus</name>
    <dbReference type="NCBI Taxonomy" id="1431249"/>
    <lineage>
        <taxon>Bacteria</taxon>
        <taxon>Pseudomonadati</taxon>
        <taxon>Pseudomonadota</taxon>
        <taxon>Gammaproteobacteria</taxon>
        <taxon>Alteromonadales</taxon>
        <taxon>Alteromonadaceae</taxon>
        <taxon>Agaribacter</taxon>
    </lineage>
</organism>
<dbReference type="InterPro" id="IPR018392">
    <property type="entry name" value="LysM"/>
</dbReference>
<dbReference type="SMART" id="SM00028">
    <property type="entry name" value="TPR"/>
    <property type="match status" value="5"/>
</dbReference>